<dbReference type="PANTHER" id="PTHR40078">
    <property type="entry name" value="INTEGRAL MEMBRANE PROTEIN-RELATED"/>
    <property type="match status" value="1"/>
</dbReference>
<evidence type="ECO:0000313" key="3">
    <source>
        <dbReference type="Proteomes" id="UP000824073"/>
    </source>
</evidence>
<protein>
    <recommendedName>
        <fullName evidence="4">Membrane protein YczE</fullName>
    </recommendedName>
</protein>
<evidence type="ECO:0000256" key="1">
    <source>
        <dbReference type="SAM" id="Phobius"/>
    </source>
</evidence>
<reference evidence="2" key="1">
    <citation type="submission" date="2020-10" db="EMBL/GenBank/DDBJ databases">
        <authorList>
            <person name="Gilroy R."/>
        </authorList>
    </citation>
    <scope>NUCLEOTIDE SEQUENCE</scope>
    <source>
        <strain evidence="2">CHK191-8634</strain>
    </source>
</reference>
<dbReference type="EMBL" id="DVMR01000034">
    <property type="protein sequence ID" value="HIU43403.1"/>
    <property type="molecule type" value="Genomic_DNA"/>
</dbReference>
<dbReference type="AlphaFoldDB" id="A0A9D1ITR9"/>
<dbReference type="Proteomes" id="UP000824073">
    <property type="component" value="Unassembled WGS sequence"/>
</dbReference>
<proteinExistence type="predicted"/>
<evidence type="ECO:0000313" key="2">
    <source>
        <dbReference type="EMBL" id="HIU43403.1"/>
    </source>
</evidence>
<organism evidence="2 3">
    <name type="scientific">Candidatus Ventrousia excrementavium</name>
    <dbReference type="NCBI Taxonomy" id="2840961"/>
    <lineage>
        <taxon>Bacteria</taxon>
        <taxon>Bacillati</taxon>
        <taxon>Bacillota</taxon>
        <taxon>Clostridia</taxon>
        <taxon>Eubacteriales</taxon>
        <taxon>Clostridiaceae</taxon>
        <taxon>Clostridiaceae incertae sedis</taxon>
        <taxon>Candidatus Ventrousia</taxon>
    </lineage>
</organism>
<name>A0A9D1ITR9_9CLOT</name>
<gene>
    <name evidence="2" type="ORF">IAB67_03800</name>
</gene>
<evidence type="ECO:0008006" key="4">
    <source>
        <dbReference type="Google" id="ProtNLM"/>
    </source>
</evidence>
<feature type="transmembrane region" description="Helical" evidence="1">
    <location>
        <begin position="76"/>
        <end position="94"/>
    </location>
</feature>
<keyword evidence="1" id="KW-0472">Membrane</keyword>
<accession>A0A9D1ITR9</accession>
<feature type="transmembrane region" description="Helical" evidence="1">
    <location>
        <begin position="106"/>
        <end position="128"/>
    </location>
</feature>
<dbReference type="Pfam" id="PF19700">
    <property type="entry name" value="DUF6198"/>
    <property type="match status" value="1"/>
</dbReference>
<comment type="caution">
    <text evidence="2">The sequence shown here is derived from an EMBL/GenBank/DDBJ whole genome shotgun (WGS) entry which is preliminary data.</text>
</comment>
<dbReference type="PANTHER" id="PTHR40078:SF1">
    <property type="entry name" value="INTEGRAL MEMBRANE PROTEIN"/>
    <property type="match status" value="1"/>
</dbReference>
<feature type="transmembrane region" description="Helical" evidence="1">
    <location>
        <begin position="44"/>
        <end position="64"/>
    </location>
</feature>
<keyword evidence="1" id="KW-1133">Transmembrane helix</keyword>
<reference evidence="2" key="2">
    <citation type="journal article" date="2021" name="PeerJ">
        <title>Extensive microbial diversity within the chicken gut microbiome revealed by metagenomics and culture.</title>
        <authorList>
            <person name="Gilroy R."/>
            <person name="Ravi A."/>
            <person name="Getino M."/>
            <person name="Pursley I."/>
            <person name="Horton D.L."/>
            <person name="Alikhan N.F."/>
            <person name="Baker D."/>
            <person name="Gharbi K."/>
            <person name="Hall N."/>
            <person name="Watson M."/>
            <person name="Adriaenssens E.M."/>
            <person name="Foster-Nyarko E."/>
            <person name="Jarju S."/>
            <person name="Secka A."/>
            <person name="Antonio M."/>
            <person name="Oren A."/>
            <person name="Chaudhuri R.R."/>
            <person name="La Ragione R."/>
            <person name="Hildebrand F."/>
            <person name="Pallen M.J."/>
        </authorList>
    </citation>
    <scope>NUCLEOTIDE SEQUENCE</scope>
    <source>
        <strain evidence="2">CHK191-8634</strain>
    </source>
</reference>
<dbReference type="InterPro" id="IPR038750">
    <property type="entry name" value="YczE/YyaS-like"/>
</dbReference>
<sequence length="228" mass="24374">MKKLASGLVRLMGGFFLLSLGIVLNCQAGLGLAPWDVLSQGLSRILPMTMGQASMVSGLVILVFDVLMRERIGVGSILNMIFIGTFIDLINLVNNSLGLIPAAENLWAGILLLVLSFPVMAVGMYLYMSPRLGAGPRDSMMVAIKRRTSVPVGVCRMIIEAVVLVVGWLMGGTVGLGTVILVLGNGPAMQCCFKLFHFDVAAQPNESVADTLRTVWNAWHGSAAQAER</sequence>
<keyword evidence="1" id="KW-0812">Transmembrane</keyword>